<feature type="compositionally biased region" description="Acidic residues" evidence="9">
    <location>
        <begin position="684"/>
        <end position="698"/>
    </location>
</feature>
<dbReference type="InterPro" id="IPR003107">
    <property type="entry name" value="HAT"/>
</dbReference>
<dbReference type="Pfam" id="PF23240">
    <property type="entry name" value="HAT_PRP39_N"/>
    <property type="match status" value="1"/>
</dbReference>
<feature type="compositionally biased region" description="Gly residues" evidence="9">
    <location>
        <begin position="1"/>
        <end position="12"/>
    </location>
</feature>
<gene>
    <name evidence="11" type="primary">CLF1</name>
    <name evidence="11" type="ORF">GGI15_002993</name>
</gene>
<reference evidence="11" key="1">
    <citation type="submission" date="2022-07" db="EMBL/GenBank/DDBJ databases">
        <title>Phylogenomic reconstructions and comparative analyses of Kickxellomycotina fungi.</title>
        <authorList>
            <person name="Reynolds N.K."/>
            <person name="Stajich J.E."/>
            <person name="Barry K."/>
            <person name="Grigoriev I.V."/>
            <person name="Crous P."/>
            <person name="Smith M.E."/>
        </authorList>
    </citation>
    <scope>NUCLEOTIDE SEQUENCE</scope>
    <source>
        <strain evidence="11">BCRC 34489</strain>
    </source>
</reference>
<dbReference type="GO" id="GO:0071014">
    <property type="term" value="C:post-mRNA release spliceosomal complex"/>
    <property type="evidence" value="ECO:0007669"/>
    <property type="project" value="TreeGrafter"/>
</dbReference>
<dbReference type="Pfam" id="PF23233">
    <property type="entry name" value="HAT_Syf1_CNRKL1_N"/>
    <property type="match status" value="1"/>
</dbReference>
<keyword evidence="4" id="KW-0747">Spliceosome</keyword>
<dbReference type="InterPro" id="IPR055433">
    <property type="entry name" value="HAT_Syf1-like_N"/>
</dbReference>
<comment type="function">
    <text evidence="8">Involved in pre-mRNA splicing and cell cycle progression. Required for the spliceosome assembly and initiation of the DNA replication.</text>
</comment>
<feature type="domain" description="Pre-mRNA-splicing factor Syf1-like N-terminal HAT-repeats" evidence="10">
    <location>
        <begin position="69"/>
        <end position="214"/>
    </location>
</feature>
<evidence type="ECO:0000256" key="2">
    <source>
        <dbReference type="ARBA" id="ARBA00008644"/>
    </source>
</evidence>
<protein>
    <submittedName>
        <fullName evidence="11">NineTeen Complex (NTC) component</fullName>
    </submittedName>
</protein>
<dbReference type="GO" id="GO:0000245">
    <property type="term" value="P:spliceosomal complex assembly"/>
    <property type="evidence" value="ECO:0007669"/>
    <property type="project" value="TreeGrafter"/>
</dbReference>
<sequence>MADAGTPGGYGQSGRPPKIKNKNAAAVQITAEQLLREAYERQGTVQKAPRQKVLDGEELGDYQQRRRREFEEGVRKKRHDTGEWVRYAMWEEGQGSVARARSIYERALEVDGRSQTLYLKYAELEAKSKNINLARNVYDRAVTVLPRVAQFWYRYARMEEVLGNVAGARAVFDRWMQWEPAVDAWMAFVKLEKRYGETQRARQVFERMVHVHPEPQSWLRWAEFEEEQGDVEQVRRVFGMAVDRLGSEFLDQHVFLAFAKFETRQKEVERARAIYRYALERLPRSGSLALYRQYTLFEKQYGGRDQIEEVVAAGRRTEYERMVREDPADYDAWLEYARLEETTLRASPAEAAAVERTRDVYERAIAQVPPVAEKPMWRRYMYVWLHYALFEETLAHNPERARQVYLQCTRLVPHHAFTFAKLWLQHAWFLVRQLDLPAARRVLGQALGMCPKRRLFRGYVELEIELREFDRVRTLYAKQLEWDPACCAAWIDFARLEEALGEPERCRALYEAAVSQHVLDMPEVLWKAYVDFEVSQGEHGRARALYTRLLEITDHVKVWLSWARMERTVEEGGVEGARGVYRRAWGRMREAGRREERAQVVAAWAEMERAAGVEGDVEAVERLAPRRVRRRREAPGGALEEYFDLVFPDDEDAGARLKLLARAQQWKQKRGGAEGSESGSESGSDSESDSDTDDVVGG</sequence>
<organism evidence="11 12">
    <name type="scientific">Coemansia interrupta</name>
    <dbReference type="NCBI Taxonomy" id="1126814"/>
    <lineage>
        <taxon>Eukaryota</taxon>
        <taxon>Fungi</taxon>
        <taxon>Fungi incertae sedis</taxon>
        <taxon>Zoopagomycota</taxon>
        <taxon>Kickxellomycotina</taxon>
        <taxon>Kickxellomycetes</taxon>
        <taxon>Kickxellales</taxon>
        <taxon>Kickxellaceae</taxon>
        <taxon>Coemansia</taxon>
    </lineage>
</organism>
<dbReference type="AlphaFoldDB" id="A0A9W8HBU8"/>
<dbReference type="InterPro" id="IPR045075">
    <property type="entry name" value="Syf1-like"/>
</dbReference>
<dbReference type="FunFam" id="1.25.40.10:FF:000048">
    <property type="entry name" value="Cell cycle control protein"/>
    <property type="match status" value="1"/>
</dbReference>
<accession>A0A9W8HBU8</accession>
<dbReference type="InterPro" id="IPR011990">
    <property type="entry name" value="TPR-like_helical_dom_sf"/>
</dbReference>
<name>A0A9W8HBU8_9FUNG</name>
<dbReference type="OrthoDB" id="541719at2759"/>
<evidence type="ECO:0000256" key="5">
    <source>
        <dbReference type="ARBA" id="ARBA00022737"/>
    </source>
</evidence>
<evidence type="ECO:0000313" key="11">
    <source>
        <dbReference type="EMBL" id="KAJ2782151.1"/>
    </source>
</evidence>
<dbReference type="SMART" id="SM00386">
    <property type="entry name" value="HAT"/>
    <property type="match status" value="15"/>
</dbReference>
<keyword evidence="5" id="KW-0677">Repeat</keyword>
<evidence type="ECO:0000259" key="10">
    <source>
        <dbReference type="Pfam" id="PF23233"/>
    </source>
</evidence>
<feature type="region of interest" description="Disordered" evidence="9">
    <location>
        <begin position="666"/>
        <end position="698"/>
    </location>
</feature>
<dbReference type="PANTHER" id="PTHR11246">
    <property type="entry name" value="PRE-MRNA SPLICING FACTOR"/>
    <property type="match status" value="1"/>
</dbReference>
<feature type="region of interest" description="Disordered" evidence="9">
    <location>
        <begin position="1"/>
        <end position="25"/>
    </location>
</feature>
<dbReference type="Proteomes" id="UP001140172">
    <property type="component" value="Unassembled WGS sequence"/>
</dbReference>
<evidence type="ECO:0000256" key="1">
    <source>
        <dbReference type="ARBA" id="ARBA00004123"/>
    </source>
</evidence>
<evidence type="ECO:0000313" key="12">
    <source>
        <dbReference type="Proteomes" id="UP001140172"/>
    </source>
</evidence>
<dbReference type="Gene3D" id="1.25.40.10">
    <property type="entry name" value="Tetratricopeptide repeat domain"/>
    <property type="match status" value="3"/>
</dbReference>
<evidence type="ECO:0000256" key="9">
    <source>
        <dbReference type="SAM" id="MobiDB-lite"/>
    </source>
</evidence>
<keyword evidence="3" id="KW-0507">mRNA processing</keyword>
<proteinExistence type="inferred from homology"/>
<keyword evidence="12" id="KW-1185">Reference proteome</keyword>
<comment type="similarity">
    <text evidence="2">Belongs to the crooked-neck family.</text>
</comment>
<evidence type="ECO:0000256" key="6">
    <source>
        <dbReference type="ARBA" id="ARBA00023187"/>
    </source>
</evidence>
<keyword evidence="7" id="KW-0539">Nucleus</keyword>
<evidence type="ECO:0000256" key="8">
    <source>
        <dbReference type="ARBA" id="ARBA00037040"/>
    </source>
</evidence>
<keyword evidence="6" id="KW-0508">mRNA splicing</keyword>
<comment type="caution">
    <text evidence="11">The sequence shown here is derived from an EMBL/GenBank/DDBJ whole genome shotgun (WGS) entry which is preliminary data.</text>
</comment>
<dbReference type="PANTHER" id="PTHR11246:SF3">
    <property type="entry name" value="CROOKED NECK-LIKE PROTEIN 1"/>
    <property type="match status" value="1"/>
</dbReference>
<feature type="region of interest" description="Disordered" evidence="9">
    <location>
        <begin position="40"/>
        <end position="59"/>
    </location>
</feature>
<dbReference type="GO" id="GO:0071011">
    <property type="term" value="C:precatalytic spliceosome"/>
    <property type="evidence" value="ECO:0007669"/>
    <property type="project" value="TreeGrafter"/>
</dbReference>
<evidence type="ECO:0000256" key="3">
    <source>
        <dbReference type="ARBA" id="ARBA00022664"/>
    </source>
</evidence>
<dbReference type="GO" id="GO:0000974">
    <property type="term" value="C:Prp19 complex"/>
    <property type="evidence" value="ECO:0007669"/>
    <property type="project" value="TreeGrafter"/>
</dbReference>
<evidence type="ECO:0000256" key="7">
    <source>
        <dbReference type="ARBA" id="ARBA00023242"/>
    </source>
</evidence>
<comment type="subcellular location">
    <subcellularLocation>
        <location evidence="1">Nucleus</location>
    </subcellularLocation>
</comment>
<evidence type="ECO:0000256" key="4">
    <source>
        <dbReference type="ARBA" id="ARBA00022728"/>
    </source>
</evidence>
<dbReference type="GO" id="GO:0071007">
    <property type="term" value="C:U2-type catalytic step 2 spliceosome"/>
    <property type="evidence" value="ECO:0007669"/>
    <property type="project" value="TreeGrafter"/>
</dbReference>
<dbReference type="EMBL" id="JANBUM010000184">
    <property type="protein sequence ID" value="KAJ2782151.1"/>
    <property type="molecule type" value="Genomic_DNA"/>
</dbReference>
<dbReference type="SUPFAM" id="SSF48452">
    <property type="entry name" value="TPR-like"/>
    <property type="match status" value="4"/>
</dbReference>